<dbReference type="Gramene" id="ERN18479">
    <property type="protein sequence ID" value="ERN18479"/>
    <property type="gene ID" value="AMTR_s00197p00032170"/>
</dbReference>
<feature type="repeat" description="ANK" evidence="3">
    <location>
        <begin position="238"/>
        <end position="270"/>
    </location>
</feature>
<feature type="repeat" description="ANK" evidence="3">
    <location>
        <begin position="393"/>
        <end position="425"/>
    </location>
</feature>
<dbReference type="eggNOG" id="KOG4177">
    <property type="taxonomic scope" value="Eukaryota"/>
</dbReference>
<dbReference type="OrthoDB" id="194358at2759"/>
<organism evidence="4 5">
    <name type="scientific">Amborella trichopoda</name>
    <dbReference type="NCBI Taxonomy" id="13333"/>
    <lineage>
        <taxon>Eukaryota</taxon>
        <taxon>Viridiplantae</taxon>
        <taxon>Streptophyta</taxon>
        <taxon>Embryophyta</taxon>
        <taxon>Tracheophyta</taxon>
        <taxon>Spermatophyta</taxon>
        <taxon>Magnoliopsida</taxon>
        <taxon>Amborellales</taxon>
        <taxon>Amborellaceae</taxon>
        <taxon>Amborella</taxon>
    </lineage>
</organism>
<dbReference type="Proteomes" id="UP000017836">
    <property type="component" value="Unassembled WGS sequence"/>
</dbReference>
<dbReference type="KEGG" id="atr:18446845"/>
<dbReference type="InterPro" id="IPR036770">
    <property type="entry name" value="Ankyrin_rpt-contain_sf"/>
</dbReference>
<reference evidence="5" key="1">
    <citation type="journal article" date="2013" name="Science">
        <title>The Amborella genome and the evolution of flowering plants.</title>
        <authorList>
            <consortium name="Amborella Genome Project"/>
        </authorList>
    </citation>
    <scope>NUCLEOTIDE SEQUENCE [LARGE SCALE GENOMIC DNA]</scope>
</reference>
<dbReference type="PROSITE" id="PS50088">
    <property type="entry name" value="ANK_REPEAT"/>
    <property type="match status" value="4"/>
</dbReference>
<dbReference type="PRINTS" id="PR01415">
    <property type="entry name" value="ANKYRIN"/>
</dbReference>
<gene>
    <name evidence="4" type="ORF">AMTR_s00197p00032170</name>
</gene>
<dbReference type="AlphaFoldDB" id="U5D7N5"/>
<dbReference type="HOGENOM" id="CLU_000134_53_1_1"/>
<evidence type="ECO:0000256" key="1">
    <source>
        <dbReference type="ARBA" id="ARBA00022737"/>
    </source>
</evidence>
<dbReference type="EMBL" id="KI392095">
    <property type="protein sequence ID" value="ERN18479.1"/>
    <property type="molecule type" value="Genomic_DNA"/>
</dbReference>
<name>U5D7N5_AMBTC</name>
<feature type="repeat" description="ANK" evidence="3">
    <location>
        <begin position="360"/>
        <end position="392"/>
    </location>
</feature>
<dbReference type="STRING" id="13333.U5D7N5"/>
<keyword evidence="5" id="KW-1185">Reference proteome</keyword>
<dbReference type="OMA" id="PGPHVFR"/>
<feature type="repeat" description="ANK" evidence="3">
    <location>
        <begin position="271"/>
        <end position="293"/>
    </location>
</feature>
<sequence length="453" mass="47914">MDRLVSVDVEELELRFQKGHRCSARFGVRNLMHTMSVAIYISITPAASASAFSLKPSTVAVIPPLSSAPLQISIVDPLDRLSLSSPQSKLLVRSCMLPTGRANEQELHQLFSFPASSYIFKDAIIPISFTGHDVLASLLNNSHCYHLNPVLIARAISACTPAETASLLEKAVSSGHSDVVRSLLQCSGGNDSLKLDPSTSASLLHTAASFGQVGILSALLQASMGASAESLLNSPDSYGRTPVHACALAGHLDALRFCISSGGDAMCADSSGWTPLHCSASEGHLPLVEFLLSDAVSSTKYALTCDGRTPFMLARDAGHRHLLDALHLGDALQKAAAQGDVQGIEKCLSQGATVDGRDQHGWTPLHRAAFKGCLDSVRLLLDHGARVDSVDDCGYTPLHCAAEAGHALIAHHLIKHGAPVNAKSVNGVRPLHLASCLKRLGMASLLQERNQAT</sequence>
<dbReference type="SUPFAM" id="SSF48403">
    <property type="entry name" value="Ankyrin repeat"/>
    <property type="match status" value="1"/>
</dbReference>
<proteinExistence type="predicted"/>
<dbReference type="PANTHER" id="PTHR24173">
    <property type="entry name" value="ANKYRIN REPEAT CONTAINING"/>
    <property type="match status" value="1"/>
</dbReference>
<dbReference type="PROSITE" id="PS50297">
    <property type="entry name" value="ANK_REP_REGION"/>
    <property type="match status" value="3"/>
</dbReference>
<dbReference type="Pfam" id="PF13637">
    <property type="entry name" value="Ank_4"/>
    <property type="match status" value="2"/>
</dbReference>
<dbReference type="SMART" id="SM00248">
    <property type="entry name" value="ANK"/>
    <property type="match status" value="7"/>
</dbReference>
<accession>U5D7N5</accession>
<evidence type="ECO:0000256" key="3">
    <source>
        <dbReference type="PROSITE-ProRule" id="PRU00023"/>
    </source>
</evidence>
<evidence type="ECO:0000313" key="5">
    <source>
        <dbReference type="Proteomes" id="UP000017836"/>
    </source>
</evidence>
<dbReference type="PANTHER" id="PTHR24173:SF83">
    <property type="entry name" value="SOCS BOX DOMAIN-CONTAINING PROTEIN"/>
    <property type="match status" value="1"/>
</dbReference>
<protein>
    <submittedName>
        <fullName evidence="4">Uncharacterized protein</fullName>
    </submittedName>
</protein>
<evidence type="ECO:0000313" key="4">
    <source>
        <dbReference type="EMBL" id="ERN18479.1"/>
    </source>
</evidence>
<keyword evidence="2 3" id="KW-0040">ANK repeat</keyword>
<dbReference type="Gene3D" id="1.25.40.20">
    <property type="entry name" value="Ankyrin repeat-containing domain"/>
    <property type="match status" value="2"/>
</dbReference>
<keyword evidence="1" id="KW-0677">Repeat</keyword>
<dbReference type="InterPro" id="IPR002110">
    <property type="entry name" value="Ankyrin_rpt"/>
</dbReference>
<evidence type="ECO:0000256" key="2">
    <source>
        <dbReference type="ARBA" id="ARBA00023043"/>
    </source>
</evidence>